<gene>
    <name evidence="1" type="ORF">N7U62_22965</name>
</gene>
<organism evidence="1 2">
    <name type="scientific">Reichenbachiella ulvae</name>
    <dbReference type="NCBI Taxonomy" id="2980104"/>
    <lineage>
        <taxon>Bacteria</taxon>
        <taxon>Pseudomonadati</taxon>
        <taxon>Bacteroidota</taxon>
        <taxon>Cytophagia</taxon>
        <taxon>Cytophagales</taxon>
        <taxon>Reichenbachiellaceae</taxon>
        <taxon>Reichenbachiella</taxon>
    </lineage>
</organism>
<name>A0ABT3D0T7_9BACT</name>
<dbReference type="Proteomes" id="UP001300692">
    <property type="component" value="Unassembled WGS sequence"/>
</dbReference>
<sequence>MDVNKSSQKEIYTSNNSLRLSKYTAVSADEHNPLLNVLFDGIKIMDGDIVSPSPKVHITMSDDEFLFKEDTLGMNFYMRLPCETCDYVRIPFSS</sequence>
<evidence type="ECO:0000313" key="1">
    <source>
        <dbReference type="EMBL" id="MCV9389531.1"/>
    </source>
</evidence>
<evidence type="ECO:0000313" key="2">
    <source>
        <dbReference type="Proteomes" id="UP001300692"/>
    </source>
</evidence>
<protein>
    <submittedName>
        <fullName evidence="1">Uncharacterized protein</fullName>
    </submittedName>
</protein>
<dbReference type="EMBL" id="JAOYOD010000011">
    <property type="protein sequence ID" value="MCV9389531.1"/>
    <property type="molecule type" value="Genomic_DNA"/>
</dbReference>
<keyword evidence="2" id="KW-1185">Reference proteome</keyword>
<accession>A0ABT3D0T7</accession>
<comment type="caution">
    <text evidence="1">The sequence shown here is derived from an EMBL/GenBank/DDBJ whole genome shotgun (WGS) entry which is preliminary data.</text>
</comment>
<dbReference type="RefSeq" id="WP_264140512.1">
    <property type="nucleotide sequence ID" value="NZ_JAOYOD010000011.1"/>
</dbReference>
<proteinExistence type="predicted"/>
<reference evidence="1 2" key="1">
    <citation type="submission" date="2022-10" db="EMBL/GenBank/DDBJ databases">
        <title>Comparative genomics and taxonomic characterization of three novel marine species of genus Reichenbachiella exhibiting antioxidant and polysaccharide degradation activities.</title>
        <authorList>
            <person name="Muhammad N."/>
            <person name="Lee Y.-J."/>
            <person name="Ko J."/>
            <person name="Kim S.-G."/>
        </authorList>
    </citation>
    <scope>NUCLEOTIDE SEQUENCE [LARGE SCALE GENOMIC DNA]</scope>
    <source>
        <strain evidence="1 2">ABR2-5</strain>
    </source>
</reference>